<evidence type="ECO:0000313" key="2">
    <source>
        <dbReference type="EMBL" id="AET24918.1"/>
    </source>
</evidence>
<protein>
    <submittedName>
        <fullName evidence="2">Magnetosome protein</fullName>
    </submittedName>
</protein>
<keyword evidence="1" id="KW-1133">Transmembrane helix</keyword>
<name>G8IQU5_9BACT</name>
<keyword evidence="1" id="KW-0812">Transmembrane</keyword>
<dbReference type="EMBL" id="JN830640">
    <property type="protein sequence ID" value="AET24918.1"/>
    <property type="molecule type" value="Genomic_DNA"/>
</dbReference>
<reference evidence="2" key="1">
    <citation type="journal article" date="2011" name="Science">
        <title>A cultured greigite-producing magnetotactic bacterium in a novel group of sulfate-reducing bacteria.</title>
        <authorList>
            <person name="Lefevre C.T."/>
            <person name="Menguy N."/>
            <person name="Abreu F."/>
            <person name="Lins U."/>
            <person name="Posfai M."/>
            <person name="Prozorov T."/>
            <person name="Pignol D."/>
            <person name="Frankel R.B."/>
            <person name="Bazylinski D.A."/>
        </authorList>
    </citation>
    <scope>NUCLEOTIDE SEQUENCE</scope>
    <source>
        <strain evidence="2">BW-1</strain>
    </source>
</reference>
<evidence type="ECO:0000256" key="1">
    <source>
        <dbReference type="SAM" id="Phobius"/>
    </source>
</evidence>
<gene>
    <name evidence="2" type="primary">mamL</name>
</gene>
<organism evidence="2">
    <name type="scientific">Desulfamplus magnetovallimortis BW-1</name>
    <dbReference type="NCBI Taxonomy" id="1073250"/>
    <lineage>
        <taxon>Bacteria</taxon>
        <taxon>Pseudomonadati</taxon>
        <taxon>Thermodesulfobacteriota</taxon>
        <taxon>Desulfobacteria</taxon>
        <taxon>Desulfobacterales</taxon>
        <taxon>Desulfobacteraceae</taxon>
        <taxon>Desulfamplus</taxon>
    </lineage>
</organism>
<accession>G8IQU5</accession>
<dbReference type="AlphaFoldDB" id="G8IQU5"/>
<feature type="transmembrane region" description="Helical" evidence="1">
    <location>
        <begin position="37"/>
        <end position="57"/>
    </location>
</feature>
<proteinExistence type="predicted"/>
<sequence length="109" mass="13043">MFKTIMTIVLTVVGVLFSMQNFDHVPVYFFSGKPVNIRLIFVIAICGLTGYLMRHFFGIAREERLKRQIYLLKRNNDRKLRSRSRSRVKWADEYEDDHDEDDEYYVNGE</sequence>
<keyword evidence="1" id="KW-0472">Membrane</keyword>